<dbReference type="AlphaFoldDB" id="A0A822Z9D5"/>
<keyword evidence="2" id="KW-1185">Reference proteome</keyword>
<comment type="caution">
    <text evidence="1">The sequence shown here is derived from an EMBL/GenBank/DDBJ whole genome shotgun (WGS) entry which is preliminary data.</text>
</comment>
<gene>
    <name evidence="1" type="ORF">HUJ06_015506</name>
</gene>
<dbReference type="Proteomes" id="UP000607653">
    <property type="component" value="Unassembled WGS sequence"/>
</dbReference>
<accession>A0A822Z9D5</accession>
<proteinExistence type="predicted"/>
<protein>
    <submittedName>
        <fullName evidence="1">Uncharacterized protein</fullName>
    </submittedName>
</protein>
<reference evidence="1 2" key="1">
    <citation type="journal article" date="2020" name="Mol. Biol. Evol.">
        <title>Distinct Expression and Methylation Patterns for Genes with Different Fates following a Single Whole-Genome Duplication in Flowering Plants.</title>
        <authorList>
            <person name="Shi T."/>
            <person name="Rahmani R.S."/>
            <person name="Gugger P.F."/>
            <person name="Wang M."/>
            <person name="Li H."/>
            <person name="Zhang Y."/>
            <person name="Li Z."/>
            <person name="Wang Q."/>
            <person name="Van de Peer Y."/>
            <person name="Marchal K."/>
            <person name="Chen J."/>
        </authorList>
    </citation>
    <scope>NUCLEOTIDE SEQUENCE [LARGE SCALE GENOMIC DNA]</scope>
    <source>
        <tissue evidence="1">Leaf</tissue>
    </source>
</reference>
<dbReference type="EMBL" id="DUZY01000005">
    <property type="protein sequence ID" value="DAD41183.1"/>
    <property type="molecule type" value="Genomic_DNA"/>
</dbReference>
<organism evidence="1 2">
    <name type="scientific">Nelumbo nucifera</name>
    <name type="common">Sacred lotus</name>
    <dbReference type="NCBI Taxonomy" id="4432"/>
    <lineage>
        <taxon>Eukaryota</taxon>
        <taxon>Viridiplantae</taxon>
        <taxon>Streptophyta</taxon>
        <taxon>Embryophyta</taxon>
        <taxon>Tracheophyta</taxon>
        <taxon>Spermatophyta</taxon>
        <taxon>Magnoliopsida</taxon>
        <taxon>Proteales</taxon>
        <taxon>Nelumbonaceae</taxon>
        <taxon>Nelumbo</taxon>
    </lineage>
</organism>
<sequence length="34" mass="3900">MLDRSLSALSVMAERWKVFPLLKRGVACSRLDLH</sequence>
<evidence type="ECO:0000313" key="2">
    <source>
        <dbReference type="Proteomes" id="UP000607653"/>
    </source>
</evidence>
<name>A0A822Z9D5_NELNU</name>
<evidence type="ECO:0000313" key="1">
    <source>
        <dbReference type="EMBL" id="DAD41183.1"/>
    </source>
</evidence>